<accession>A0A4D4LE33</accession>
<dbReference type="EMBL" id="BJHW01000001">
    <property type="protein sequence ID" value="GDY56777.1"/>
    <property type="molecule type" value="Genomic_DNA"/>
</dbReference>
<dbReference type="Proteomes" id="UP000301309">
    <property type="component" value="Unassembled WGS sequence"/>
</dbReference>
<evidence type="ECO:0000313" key="1">
    <source>
        <dbReference type="EMBL" id="GDY56777.1"/>
    </source>
</evidence>
<keyword evidence="2" id="KW-1185">Reference proteome</keyword>
<reference evidence="1 2" key="1">
    <citation type="journal article" date="2020" name="Int. J. Syst. Evol. Microbiol.">
        <title>Reclassification of Streptomyces castelarensis and Streptomyces sporoclivatus as later heterotypic synonyms of Streptomyces antimycoticus.</title>
        <authorList>
            <person name="Komaki H."/>
            <person name="Tamura T."/>
        </authorList>
    </citation>
    <scope>NUCLEOTIDE SEQUENCE [LARGE SCALE GENOMIC DNA]</scope>
    <source>
        <strain evidence="1 2">NBRC 13459</strain>
    </source>
</reference>
<organism evidence="1 2">
    <name type="scientific">Streptomyces violaceusniger</name>
    <dbReference type="NCBI Taxonomy" id="68280"/>
    <lineage>
        <taxon>Bacteria</taxon>
        <taxon>Bacillati</taxon>
        <taxon>Actinomycetota</taxon>
        <taxon>Actinomycetes</taxon>
        <taxon>Kitasatosporales</taxon>
        <taxon>Streptomycetaceae</taxon>
        <taxon>Streptomyces</taxon>
        <taxon>Streptomyces violaceusniger group</taxon>
    </lineage>
</organism>
<comment type="caution">
    <text evidence="1">The sequence shown here is derived from an EMBL/GenBank/DDBJ whole genome shotgun (WGS) entry which is preliminary data.</text>
</comment>
<protein>
    <submittedName>
        <fullName evidence="1">Uncharacterized protein</fullName>
    </submittedName>
</protein>
<sequence>MLDAVLQNTDNGVRTAQCRQPWCRRLNLRRLDGKEDKVDRSITLCRVDPHRPRHDDATFAYVQLEAFTRCSATHPRRTADLMQRRRHGRADRPGPTTATVGSIDIIFSLQFVTGRG</sequence>
<gene>
    <name evidence="1" type="ORF">SVIO_074000</name>
</gene>
<dbReference type="AlphaFoldDB" id="A0A4D4LE33"/>
<evidence type="ECO:0000313" key="2">
    <source>
        <dbReference type="Proteomes" id="UP000301309"/>
    </source>
</evidence>
<proteinExistence type="predicted"/>
<name>A0A4D4LE33_STRVO</name>